<accession>A0AAE0LKQ2</accession>
<sequence length="291" mass="32961">MNLDLERVPEDSTLIDNQLQDGDILVFEKKAPGKSASEHFREHRESYRCMETWESAAIETVSAYPTVQCRRELARRGLDVSVAGANLAATWENHLEAGCQEDVATYLESHCILSPSFSDVEVHIGDRVFPAHKIFLARSPFFRAMLKDGFRESAARDIHIKDVAPCAFDHVLRFLYTDAIELPEGTDDEGSSVLMHVHAAAKRFNIPLLEHECESKMLMSLMPNNLIPRLRHAKMFSLNTMKTACFDLASQSLSFMLELMRLNSFTELVKEDHMLFTELVEACAVNMAVHE</sequence>
<protein>
    <recommendedName>
        <fullName evidence="2">BTB domain-containing protein</fullName>
    </recommendedName>
</protein>
<dbReference type="Pfam" id="PF00651">
    <property type="entry name" value="BTB"/>
    <property type="match status" value="1"/>
</dbReference>
<comment type="pathway">
    <text evidence="1">Protein modification; protein ubiquitination.</text>
</comment>
<dbReference type="InterPro" id="IPR000210">
    <property type="entry name" value="BTB/POZ_dom"/>
</dbReference>
<comment type="caution">
    <text evidence="3">The sequence shown here is derived from an EMBL/GenBank/DDBJ whole genome shotgun (WGS) entry which is preliminary data.</text>
</comment>
<dbReference type="InterPro" id="IPR011333">
    <property type="entry name" value="SKP1/BTB/POZ_sf"/>
</dbReference>
<dbReference type="PROSITE" id="PS50097">
    <property type="entry name" value="BTB"/>
    <property type="match status" value="1"/>
</dbReference>
<gene>
    <name evidence="3" type="ORF">CYMTET_3568</name>
</gene>
<dbReference type="CDD" id="cd18186">
    <property type="entry name" value="BTB_POZ_ZBTB_KLHL-like"/>
    <property type="match status" value="1"/>
</dbReference>
<evidence type="ECO:0000313" key="4">
    <source>
        <dbReference type="Proteomes" id="UP001190700"/>
    </source>
</evidence>
<dbReference type="AlphaFoldDB" id="A0AAE0LKQ2"/>
<evidence type="ECO:0000256" key="1">
    <source>
        <dbReference type="ARBA" id="ARBA00004906"/>
    </source>
</evidence>
<dbReference type="PANTHER" id="PTHR24413">
    <property type="entry name" value="SPECKLE-TYPE POZ PROTEIN"/>
    <property type="match status" value="1"/>
</dbReference>
<evidence type="ECO:0000259" key="2">
    <source>
        <dbReference type="PROSITE" id="PS50097"/>
    </source>
</evidence>
<reference evidence="3 4" key="1">
    <citation type="journal article" date="2015" name="Genome Biol. Evol.">
        <title>Comparative Genomics of a Bacterivorous Green Alga Reveals Evolutionary Causalities and Consequences of Phago-Mixotrophic Mode of Nutrition.</title>
        <authorList>
            <person name="Burns J.A."/>
            <person name="Paasch A."/>
            <person name="Narechania A."/>
            <person name="Kim E."/>
        </authorList>
    </citation>
    <scope>NUCLEOTIDE SEQUENCE [LARGE SCALE GENOMIC DNA]</scope>
    <source>
        <strain evidence="3 4">PLY_AMNH</strain>
    </source>
</reference>
<dbReference type="EMBL" id="LGRX02000283">
    <property type="protein sequence ID" value="KAK3288976.1"/>
    <property type="molecule type" value="Genomic_DNA"/>
</dbReference>
<proteinExistence type="predicted"/>
<feature type="domain" description="BTB" evidence="2">
    <location>
        <begin position="118"/>
        <end position="184"/>
    </location>
</feature>
<dbReference type="Gene3D" id="3.30.710.10">
    <property type="entry name" value="Potassium Channel Kv1.1, Chain A"/>
    <property type="match status" value="1"/>
</dbReference>
<organism evidence="3 4">
    <name type="scientific">Cymbomonas tetramitiformis</name>
    <dbReference type="NCBI Taxonomy" id="36881"/>
    <lineage>
        <taxon>Eukaryota</taxon>
        <taxon>Viridiplantae</taxon>
        <taxon>Chlorophyta</taxon>
        <taxon>Pyramimonadophyceae</taxon>
        <taxon>Pyramimonadales</taxon>
        <taxon>Pyramimonadaceae</taxon>
        <taxon>Cymbomonas</taxon>
    </lineage>
</organism>
<name>A0AAE0LKQ2_9CHLO</name>
<dbReference type="SMART" id="SM00225">
    <property type="entry name" value="BTB"/>
    <property type="match status" value="1"/>
</dbReference>
<keyword evidence="4" id="KW-1185">Reference proteome</keyword>
<dbReference type="Proteomes" id="UP001190700">
    <property type="component" value="Unassembled WGS sequence"/>
</dbReference>
<evidence type="ECO:0000313" key="3">
    <source>
        <dbReference type="EMBL" id="KAK3288976.1"/>
    </source>
</evidence>
<dbReference type="SUPFAM" id="SSF54695">
    <property type="entry name" value="POZ domain"/>
    <property type="match status" value="1"/>
</dbReference>